<evidence type="ECO:0000313" key="4">
    <source>
        <dbReference type="Proteomes" id="UP000694255"/>
    </source>
</evidence>
<sequence>MLWILNFPPEVVQIIFDAIPLLYLHEYIHIDQIDKYAFNSFYASIVIGDYASEYDSSIQEPKALLGETDVFARTYCYKKIYGKLEAPGFPAHSRRDWRAPAVYFLDLEEFIEFSGANTAFYPSTLVFNRPRDLLRFRLIGSHILSKVRRIHLYTELDARDGAKYVKEFTDCDNVVAEAIPNLEYSYILREVHPLGVLFPNSMYYVRLGGCRIRNFETAFEGLSITHLILEMEIRVDDLSFLPRNVKYLTLSGLLSSIKDTLVIRFPPLLIQLIVSGFRGSTCKHIDLSALTKLRYLQISPLQIRAISDLELPNSIEILKLGAPHLENLEGIERYTNLHSIYFQSDFDIFINLPLSIRSREKESLDLWEDRTFLCDQYYVAGALGLTRFSKERINKLQISCEYDSTELQNWRSLYIAGYSNLKILDLSATPLSSITCWIFPETLNVLNVNSCHISKFQNHNIAYLTKLRRLELSDNELSSIDALMEALPSSLKELDLSHNRITKFQGSYLSLISLNLSHNPFRMITDHQNLKVSDCCEILNLDSTSIKEFGESFLFPKNLKELSLDKNNLKSISNDNFFAKLPEGLLYLVLGFHEQPTETSPNWNFPKSLRQLRLTNAPPMLPLNDLPCLEELEMNDSVISLDFLPASLKNISLMAHNWTGSLAHLVNLEMVLLTPRRCKIEKRLPVAKEMLLPESVKYIRVMDGDISSRIDFRRCKNLRFLDLCECSLDKFTECMLELFENNPLIRIHLGGLSSFSQNSTLDNFRELGSLVYDDYVPSNNFI</sequence>
<dbReference type="OrthoDB" id="4024489at2759"/>
<keyword evidence="1" id="KW-0433">Leucine-rich repeat</keyword>
<dbReference type="PANTHER" id="PTHR15454:SF56">
    <property type="entry name" value="PROTEIN PHOSPHATASE 1 REGULATORY SUBUNIT 7-RELATED"/>
    <property type="match status" value="1"/>
</dbReference>
<protein>
    <submittedName>
        <fullName evidence="3">Uncharacterized protein</fullName>
    </submittedName>
</protein>
<reference evidence="3 4" key="1">
    <citation type="journal article" date="2021" name="DNA Res.">
        <title>Genome analysis of Candida subhashii reveals its hybrid nature and dual mitochondrial genome conformations.</title>
        <authorList>
            <person name="Mixao V."/>
            <person name="Hegedusova E."/>
            <person name="Saus E."/>
            <person name="Pryszcz L.P."/>
            <person name="Cillingova A."/>
            <person name="Nosek J."/>
            <person name="Gabaldon T."/>
        </authorList>
    </citation>
    <scope>NUCLEOTIDE SEQUENCE [LARGE SCALE GENOMIC DNA]</scope>
    <source>
        <strain evidence="3 4">CBS 10753</strain>
    </source>
</reference>
<dbReference type="InterPro" id="IPR025875">
    <property type="entry name" value="Leu-rich_rpt_4"/>
</dbReference>
<dbReference type="SMART" id="SM00365">
    <property type="entry name" value="LRR_SD22"/>
    <property type="match status" value="4"/>
</dbReference>
<keyword evidence="2" id="KW-0677">Repeat</keyword>
<dbReference type="InterPro" id="IPR001611">
    <property type="entry name" value="Leu-rich_rpt"/>
</dbReference>
<dbReference type="GeneID" id="73467453"/>
<keyword evidence="4" id="KW-1185">Reference proteome</keyword>
<proteinExistence type="predicted"/>
<dbReference type="AlphaFoldDB" id="A0A8J5QW48"/>
<dbReference type="Proteomes" id="UP000694255">
    <property type="component" value="Unassembled WGS sequence"/>
</dbReference>
<evidence type="ECO:0000313" key="3">
    <source>
        <dbReference type="EMBL" id="KAG7665827.1"/>
    </source>
</evidence>
<gene>
    <name evidence="3" type="ORF">J8A68_000652</name>
</gene>
<organism evidence="3 4">
    <name type="scientific">[Candida] subhashii</name>
    <dbReference type="NCBI Taxonomy" id="561895"/>
    <lineage>
        <taxon>Eukaryota</taxon>
        <taxon>Fungi</taxon>
        <taxon>Dikarya</taxon>
        <taxon>Ascomycota</taxon>
        <taxon>Saccharomycotina</taxon>
        <taxon>Pichiomycetes</taxon>
        <taxon>Debaryomycetaceae</taxon>
        <taxon>Spathaspora</taxon>
    </lineage>
</organism>
<dbReference type="GO" id="GO:0005737">
    <property type="term" value="C:cytoplasm"/>
    <property type="evidence" value="ECO:0007669"/>
    <property type="project" value="TreeGrafter"/>
</dbReference>
<dbReference type="Pfam" id="PF12799">
    <property type="entry name" value="LRR_4"/>
    <property type="match status" value="1"/>
</dbReference>
<dbReference type="EMBL" id="JAGSYN010000046">
    <property type="protein sequence ID" value="KAG7665827.1"/>
    <property type="molecule type" value="Genomic_DNA"/>
</dbReference>
<evidence type="ECO:0000256" key="1">
    <source>
        <dbReference type="ARBA" id="ARBA00022614"/>
    </source>
</evidence>
<dbReference type="PROSITE" id="PS51450">
    <property type="entry name" value="LRR"/>
    <property type="match status" value="3"/>
</dbReference>
<evidence type="ECO:0000256" key="2">
    <source>
        <dbReference type="ARBA" id="ARBA00022737"/>
    </source>
</evidence>
<accession>A0A8J5QW48</accession>
<dbReference type="PANTHER" id="PTHR15454">
    <property type="entry name" value="NISCHARIN RELATED"/>
    <property type="match status" value="1"/>
</dbReference>
<dbReference type="RefSeq" id="XP_049266059.1">
    <property type="nucleotide sequence ID" value="XM_049410351.1"/>
</dbReference>
<comment type="caution">
    <text evidence="3">The sequence shown here is derived from an EMBL/GenBank/DDBJ whole genome shotgun (WGS) entry which is preliminary data.</text>
</comment>
<name>A0A8J5QW48_9ASCO</name>